<evidence type="ECO:0000313" key="3">
    <source>
        <dbReference type="Proteomes" id="UP000187209"/>
    </source>
</evidence>
<comment type="caution">
    <text evidence="2">The sequence shown here is derived from an EMBL/GenBank/DDBJ whole genome shotgun (WGS) entry which is preliminary data.</text>
</comment>
<keyword evidence="1" id="KW-0175">Coiled coil</keyword>
<keyword evidence="3" id="KW-1185">Reference proteome</keyword>
<gene>
    <name evidence="2" type="ORF">SteCoe_34584</name>
</gene>
<name>A0A1R2AU65_9CILI</name>
<accession>A0A1R2AU65</accession>
<reference evidence="2 3" key="1">
    <citation type="submission" date="2016-11" db="EMBL/GenBank/DDBJ databases">
        <title>The macronuclear genome of Stentor coeruleus: a giant cell with tiny introns.</title>
        <authorList>
            <person name="Slabodnick M."/>
            <person name="Ruby J.G."/>
            <person name="Reiff S.B."/>
            <person name="Swart E.C."/>
            <person name="Gosai S."/>
            <person name="Prabakaran S."/>
            <person name="Witkowska E."/>
            <person name="Larue G.E."/>
            <person name="Fisher S."/>
            <person name="Freeman R.M."/>
            <person name="Gunawardena J."/>
            <person name="Chu W."/>
            <person name="Stover N.A."/>
            <person name="Gregory B.D."/>
            <person name="Nowacki M."/>
            <person name="Derisi J."/>
            <person name="Roy S.W."/>
            <person name="Marshall W.F."/>
            <person name="Sood P."/>
        </authorList>
    </citation>
    <scope>NUCLEOTIDE SEQUENCE [LARGE SCALE GENOMIC DNA]</scope>
    <source>
        <strain evidence="2">WM001</strain>
    </source>
</reference>
<protein>
    <submittedName>
        <fullName evidence="2">Uncharacterized protein</fullName>
    </submittedName>
</protein>
<feature type="coiled-coil region" evidence="1">
    <location>
        <begin position="434"/>
        <end position="500"/>
    </location>
</feature>
<dbReference type="PANTHER" id="PTHR23159:SF31">
    <property type="entry name" value="CENTROSOME-ASSOCIATED PROTEIN CEP250 ISOFORM X1"/>
    <property type="match status" value="1"/>
</dbReference>
<feature type="coiled-coil region" evidence="1">
    <location>
        <begin position="122"/>
        <end position="222"/>
    </location>
</feature>
<evidence type="ECO:0000256" key="1">
    <source>
        <dbReference type="SAM" id="Coils"/>
    </source>
</evidence>
<dbReference type="PANTHER" id="PTHR23159">
    <property type="entry name" value="CENTROSOMAL PROTEIN 2"/>
    <property type="match status" value="1"/>
</dbReference>
<dbReference type="EMBL" id="MPUH01001390">
    <property type="protein sequence ID" value="OMJ68069.1"/>
    <property type="molecule type" value="Genomic_DNA"/>
</dbReference>
<sequence length="825" mass="97666">MNKLNSDQELRYILQEAREDYQKRIANLKTSMQSIYNDIPCQMNESEKNTKRTYSSRRGSIGEKEFSNYIPNTKALHLNAENSKSVVCFENASTKTKSICPYTSRRESIESKSENYLLTAEINKLNDLMILSERENKELKHMLDTLKFENKALEENLMKSRKKISDLTEEHIALGKKIQDLEDYVEKCKYENKEYKQTNFKMQAVENERNLLEREIKKYKNLISGSSYETVKGHYKSKIKYLKKCLEDKQNDISKFKSALEELENELRNSYEIEKQATIVEFEQQIQMLKEKIIEMNEENIKIQEKYTELKNKESNALQSTKMLEKIQEEKIKLNEKVLEMNNTISELSEKLSTLNKNHCSLIEELSQTSSKNYKISSENQKLTQEITVLKEKLYELSQNSLEINKTHSENESKLKSIESTYENKLNLIKNELNQRAEKEINNLISQLNSIETEYKSKLHDKIIKISELEDKNQNIQKSYNDLLITYNDLNSKNNSLQQDFCQSSKNTKTIVNISEEVYQKEFLQQKNNILALETEMQKVCESNGKLTTENEMFKEKYKVLKNEFMELQQKFMLNSNIFEKQLEEFKKNYILQEKEIEFYRNKDAEYQSYTPRVEKLAADLRNSEEVKNELKNNVIKMREEMKSDQVKISNLRDMVKIGLKQMKNEYFKNMKAIHRMAFEEFTNYKKILVESFALLVTKINFHIKSIQLSVNIQKTHQKQYQNGYGKEEDDLNSLKQKFSQLAKEITLRDDRISYLEKSLKMKCKNKNYDQEIIKGVVNQVTGIEESYMENCKEMVDMVVLLKSLMQKEFMEYKVLNCCKCNKLV</sequence>
<feature type="coiled-coil region" evidence="1">
    <location>
        <begin position="544"/>
        <end position="648"/>
    </location>
</feature>
<organism evidence="2 3">
    <name type="scientific">Stentor coeruleus</name>
    <dbReference type="NCBI Taxonomy" id="5963"/>
    <lineage>
        <taxon>Eukaryota</taxon>
        <taxon>Sar</taxon>
        <taxon>Alveolata</taxon>
        <taxon>Ciliophora</taxon>
        <taxon>Postciliodesmatophora</taxon>
        <taxon>Heterotrichea</taxon>
        <taxon>Heterotrichida</taxon>
        <taxon>Stentoridae</taxon>
        <taxon>Stentor</taxon>
    </lineage>
</organism>
<dbReference type="Proteomes" id="UP000187209">
    <property type="component" value="Unassembled WGS sequence"/>
</dbReference>
<dbReference type="AlphaFoldDB" id="A0A1R2AU65"/>
<feature type="coiled-coil region" evidence="1">
    <location>
        <begin position="246"/>
        <end position="400"/>
    </location>
</feature>
<evidence type="ECO:0000313" key="2">
    <source>
        <dbReference type="EMBL" id="OMJ68069.1"/>
    </source>
</evidence>
<proteinExistence type="predicted"/>